<evidence type="ECO:0000256" key="2">
    <source>
        <dbReference type="ARBA" id="ARBA00023136"/>
    </source>
</evidence>
<keyword evidence="2" id="KW-0472">Membrane</keyword>
<feature type="non-terminal residue" evidence="4">
    <location>
        <position position="389"/>
    </location>
</feature>
<evidence type="ECO:0000313" key="4">
    <source>
        <dbReference type="EMBL" id="SVA14569.1"/>
    </source>
</evidence>
<accession>A0A381TFM4</accession>
<dbReference type="Gene3D" id="3.10.20.310">
    <property type="entry name" value="membrane protein fhac"/>
    <property type="match status" value="2"/>
</dbReference>
<dbReference type="Gene3D" id="2.40.160.50">
    <property type="entry name" value="membrane protein fhac: a member of the omp85/tpsb transporter family"/>
    <property type="match status" value="1"/>
</dbReference>
<dbReference type="InterPro" id="IPR010827">
    <property type="entry name" value="BamA/TamA_POTRA"/>
</dbReference>
<organism evidence="4">
    <name type="scientific">marine metagenome</name>
    <dbReference type="NCBI Taxonomy" id="408172"/>
    <lineage>
        <taxon>unclassified sequences</taxon>
        <taxon>metagenomes</taxon>
        <taxon>ecological metagenomes</taxon>
    </lineage>
</organism>
<comment type="subcellular location">
    <subcellularLocation>
        <location evidence="1">Membrane</location>
    </subcellularLocation>
</comment>
<protein>
    <recommendedName>
        <fullName evidence="3">POTRA domain-containing protein</fullName>
    </recommendedName>
</protein>
<proteinExistence type="predicted"/>
<dbReference type="Pfam" id="PF01103">
    <property type="entry name" value="Omp85"/>
    <property type="match status" value="1"/>
</dbReference>
<dbReference type="InterPro" id="IPR034746">
    <property type="entry name" value="POTRA"/>
</dbReference>
<dbReference type="AlphaFoldDB" id="A0A381TFM4"/>
<dbReference type="InterPro" id="IPR000184">
    <property type="entry name" value="Bac_surfAg_D15"/>
</dbReference>
<feature type="non-terminal residue" evidence="4">
    <location>
        <position position="1"/>
    </location>
</feature>
<name>A0A381TFM4_9ZZZZ</name>
<dbReference type="GO" id="GO:0019867">
    <property type="term" value="C:outer membrane"/>
    <property type="evidence" value="ECO:0007669"/>
    <property type="project" value="InterPro"/>
</dbReference>
<reference evidence="4" key="1">
    <citation type="submission" date="2018-05" db="EMBL/GenBank/DDBJ databases">
        <authorList>
            <person name="Lanie J.A."/>
            <person name="Ng W.-L."/>
            <person name="Kazmierczak K.M."/>
            <person name="Andrzejewski T.M."/>
            <person name="Davidsen T.M."/>
            <person name="Wayne K.J."/>
            <person name="Tettelin H."/>
            <person name="Glass J.I."/>
            <person name="Rusch D."/>
            <person name="Podicherti R."/>
            <person name="Tsui H.-C.T."/>
            <person name="Winkler M.E."/>
        </authorList>
    </citation>
    <scope>NUCLEOTIDE SEQUENCE</scope>
</reference>
<dbReference type="EMBL" id="UINC01004471">
    <property type="protein sequence ID" value="SVA14569.1"/>
    <property type="molecule type" value="Genomic_DNA"/>
</dbReference>
<feature type="domain" description="POTRA" evidence="3">
    <location>
        <begin position="43"/>
        <end position="118"/>
    </location>
</feature>
<evidence type="ECO:0000256" key="1">
    <source>
        <dbReference type="ARBA" id="ARBA00004370"/>
    </source>
</evidence>
<dbReference type="PROSITE" id="PS51779">
    <property type="entry name" value="POTRA"/>
    <property type="match status" value="1"/>
</dbReference>
<evidence type="ECO:0000259" key="3">
    <source>
        <dbReference type="PROSITE" id="PS51779"/>
    </source>
</evidence>
<sequence>MDSFTLKNYFISKGFLLVDVRESYEIKDNAADIHFKIDEGKQFFVSKVHISGNKNISDDKIQSILSLYERAPFNSILLNESVTELQRKLEYFSKLFSTIEIEPIISDSVEVVIKINEGPDVYINKTFIKGIDIIDSAQVFRELLYRSGNYYDPETIEKSKRRLRETGIYSMVNLVPTKVSDSDSLVNMVISLNKYKQREWLSVGGYEPIEFYEGLDPLPAIGGFIEWRNRSIFKTSSNFSTKFLIGFPWETNFSLPRLRYDIGFDTNWILGIRWPTKISSFYETLINYDQETIDQVERYGLEMSQSIMIDERSYLQNVTVWENFSDNNIDYNSLTINDSLDITQNTSSVKNLQQRSLSFRFHLDKKNDPLFPKKGYLFDIYFKSTGYFL</sequence>
<gene>
    <name evidence="4" type="ORF">METZ01_LOCUS67423</name>
</gene>
<dbReference type="Pfam" id="PF07244">
    <property type="entry name" value="POTRA"/>
    <property type="match status" value="2"/>
</dbReference>